<dbReference type="Proteomes" id="UP000562723">
    <property type="component" value="Unassembled WGS sequence"/>
</dbReference>
<dbReference type="AlphaFoldDB" id="A0AAJ3FTJ7"/>
<dbReference type="InterPro" id="IPR020023">
    <property type="entry name" value="PseG"/>
</dbReference>
<name>A0AAJ3FTJ7_9PSED</name>
<comment type="caution">
    <text evidence="4">The sequence shown here is derived from an EMBL/GenBank/DDBJ whole genome shotgun (WGS) entry which is preliminary data.</text>
</comment>
<dbReference type="EMBL" id="JABFMS010000002">
    <property type="protein sequence ID" value="NUT79800.1"/>
    <property type="molecule type" value="Genomic_DNA"/>
</dbReference>
<accession>A0AAJ3FTJ7</accession>
<evidence type="ECO:0000256" key="1">
    <source>
        <dbReference type="PIRSR" id="PIRSR620023-1"/>
    </source>
</evidence>
<dbReference type="RefSeq" id="WP_116642908.1">
    <property type="nucleotide sequence ID" value="NZ_JABFMS010000002.1"/>
</dbReference>
<feature type="binding site" evidence="2">
    <location>
        <position position="175"/>
    </location>
    <ligand>
        <name>substrate</name>
    </ligand>
</feature>
<dbReference type="GO" id="GO:0016787">
    <property type="term" value="F:hydrolase activity"/>
    <property type="evidence" value="ECO:0007669"/>
    <property type="project" value="UniProtKB-KW"/>
</dbReference>
<keyword evidence="4" id="KW-0378">Hydrolase</keyword>
<evidence type="ECO:0000259" key="3">
    <source>
        <dbReference type="Pfam" id="PF04101"/>
    </source>
</evidence>
<evidence type="ECO:0000256" key="2">
    <source>
        <dbReference type="PIRSR" id="PIRSR620023-2"/>
    </source>
</evidence>
<dbReference type="Gene3D" id="3.40.50.2000">
    <property type="entry name" value="Glycogen Phosphorylase B"/>
    <property type="match status" value="1"/>
</dbReference>
<dbReference type="PANTHER" id="PTHR21015:SF28">
    <property type="entry name" value="SLL1722 PROTEIN"/>
    <property type="match status" value="1"/>
</dbReference>
<proteinExistence type="predicted"/>
<gene>
    <name evidence="4" type="primary">pseG</name>
    <name evidence="4" type="ORF">HNO85_02470</name>
</gene>
<dbReference type="EC" id="3.6.1.57" evidence="4"/>
<dbReference type="Gene3D" id="3.40.50.11190">
    <property type="match status" value="1"/>
</dbReference>
<dbReference type="NCBIfam" id="TIGR03590">
    <property type="entry name" value="PseG"/>
    <property type="match status" value="1"/>
</dbReference>
<dbReference type="SUPFAM" id="SSF53756">
    <property type="entry name" value="UDP-Glycosyltransferase/glycogen phosphorylase"/>
    <property type="match status" value="1"/>
</dbReference>
<organism evidence="4 5">
    <name type="scientific">Pseudomonas brassicacearum</name>
    <dbReference type="NCBI Taxonomy" id="930166"/>
    <lineage>
        <taxon>Bacteria</taxon>
        <taxon>Pseudomonadati</taxon>
        <taxon>Pseudomonadota</taxon>
        <taxon>Gammaproteobacteria</taxon>
        <taxon>Pseudomonadales</taxon>
        <taxon>Pseudomonadaceae</taxon>
        <taxon>Pseudomonas</taxon>
    </lineage>
</organism>
<dbReference type="Pfam" id="PF04101">
    <property type="entry name" value="Glyco_tran_28_C"/>
    <property type="match status" value="1"/>
</dbReference>
<sequence>MKVAFRADASLQIGSGHVMRCLTLAEALRAKGAECHFICREHPGNLLKSIRDKGFNVYALASDKRLEPSVQAPGNPRYWAWLGASQELDAEQCAKFLEVLQPNWLVVDHYALDITWELRLKKNGVKLLVIDDLADRNHISDILLDQTFGRKSSDYFSRVPLDCVVLCGSKYALLRPDFIKLRPYSLSRRSQYRLESVLVTLGGVDKNNVTRQVLEGLKVSALPKNCRITVVMGATAPWLEDIQHLAITMPWHIDVKVDVSDMAQLMAESDLSIGAAGATSWERCCLGVPTIMVVLADNQKFAASLLERAKAVLMISSGSGVTLQLTRAIEDAVNDPDFLKSLSESSKMVTDGAGCERLLKAIANSNIIDG</sequence>
<feature type="domain" description="Glycosyl transferase family 28 C-terminal" evidence="3">
    <location>
        <begin position="197"/>
        <end position="346"/>
    </location>
</feature>
<reference evidence="4 5" key="1">
    <citation type="journal article" date="2020" name="Front. Plant Sci.">
        <title>Isolation of Rhizosphere Bacteria That Improve Quality and Water Stress Tolerance in Greenhouse Ornamentals.</title>
        <authorList>
            <person name="Nordstedt N.P."/>
            <person name="Jones M.L."/>
        </authorList>
    </citation>
    <scope>NUCLEOTIDE SEQUENCE [LARGE SCALE GENOMIC DNA]</scope>
    <source>
        <strain evidence="4 5">C2F7</strain>
    </source>
</reference>
<dbReference type="InterPro" id="IPR007235">
    <property type="entry name" value="Glyco_trans_28_C"/>
</dbReference>
<evidence type="ECO:0000313" key="4">
    <source>
        <dbReference type="EMBL" id="NUT79800.1"/>
    </source>
</evidence>
<protein>
    <submittedName>
        <fullName evidence="4">UDP-2,4-diacetamido-2,4, 6-trideoxy-beta-L-altropyranose hydrolase</fullName>
        <ecNumber evidence="4">3.6.1.57</ecNumber>
    </submittedName>
</protein>
<feature type="binding site" evidence="2">
    <location>
        <position position="282"/>
    </location>
    <ligand>
        <name>substrate</name>
    </ligand>
</feature>
<evidence type="ECO:0000313" key="5">
    <source>
        <dbReference type="Proteomes" id="UP000562723"/>
    </source>
</evidence>
<dbReference type="GO" id="GO:0016758">
    <property type="term" value="F:hexosyltransferase activity"/>
    <property type="evidence" value="ECO:0007669"/>
    <property type="project" value="InterPro"/>
</dbReference>
<dbReference type="PANTHER" id="PTHR21015">
    <property type="entry name" value="UDP-N-ACETYLGLUCOSAMINE--N-ACETYLMURAMYL-(PENTAPEPTIDE) PYROPHOSPHORYL-UNDECAPRENOL N-ACETYLGLUCOSAMINE TRANSFERASE 1"/>
    <property type="match status" value="1"/>
</dbReference>
<feature type="active site" description="Proton acceptor" evidence="1">
    <location>
        <position position="17"/>
    </location>
</feature>